<dbReference type="RefSeq" id="WP_059145780.1">
    <property type="nucleotide sequence ID" value="NZ_LLZJ01000310.1"/>
</dbReference>
<evidence type="ECO:0008006" key="3">
    <source>
        <dbReference type="Google" id="ProtNLM"/>
    </source>
</evidence>
<proteinExistence type="predicted"/>
<accession>A0A0X3W7I4</accession>
<protein>
    <recommendedName>
        <fullName evidence="3">Type I phosphodiesterase/nucleotide pyrophosphatase</fullName>
    </recommendedName>
</protein>
<dbReference type="SUPFAM" id="SSF53649">
    <property type="entry name" value="Alkaline phosphatase-like"/>
    <property type="match status" value="1"/>
</dbReference>
<sequence length="458" mass="49538">MSARARAIVLITEGACPELIDRWGPERLPHLHRLRALGASGPLRSDFVPYEAPGLFSAFTGFAPDEHGCFSYWDVHAADYRPAVLDGSAARRPFLWRRPELTGRRVALVNLFGTHPVEPVDGYCLSYPMRATVRACHPRNLPVLLAREGVRPVHDVTVWFTGGPKDPFVGGVLNADRQRADAALAMLDGRVGDRPDLTVLNLTAIDRLSHVYWQETEPGSPVPEADQAVLRAYRLADRVLGQLLERLDDHTSLLAFSEIGFGPLRSYRSLNDALAAAGLLTLGPDGTPDWSRTTAFEAVQGAQGVNLNLTGRYRDGTVRPADRARVLTDVAAVLEEHINPATGTRFLTRAVPREELHGGPAADAAPDLVLDPADWRYLPLGDPFWSGRTNRMLQSGWHRRDSYWAGAGAAFTAGRGGPARPLDVAPTLLAMLGLDPAADLPGTALTAPALRPAPAGAS</sequence>
<dbReference type="Pfam" id="PF01663">
    <property type="entry name" value="Phosphodiest"/>
    <property type="match status" value="1"/>
</dbReference>
<dbReference type="Proteomes" id="UP000053413">
    <property type="component" value="Unassembled WGS sequence"/>
</dbReference>
<evidence type="ECO:0000313" key="2">
    <source>
        <dbReference type="Proteomes" id="UP000053413"/>
    </source>
</evidence>
<dbReference type="EMBL" id="LLZJ01000310">
    <property type="protein sequence ID" value="KUL52697.1"/>
    <property type="molecule type" value="Genomic_DNA"/>
</dbReference>
<reference evidence="2" key="1">
    <citation type="submission" date="2015-10" db="EMBL/GenBank/DDBJ databases">
        <authorList>
            <person name="Ju K.-S."/>
            <person name="Doroghazi J.R."/>
            <person name="Metcalf W.W."/>
        </authorList>
    </citation>
    <scope>NUCLEOTIDE SEQUENCE [LARGE SCALE GENOMIC DNA]</scope>
    <source>
        <strain evidence="2">NRRL F-8817</strain>
    </source>
</reference>
<dbReference type="AlphaFoldDB" id="A0A0X3W7I4"/>
<comment type="caution">
    <text evidence="1">The sequence shown here is derived from an EMBL/GenBank/DDBJ whole genome shotgun (WGS) entry which is preliminary data.</text>
</comment>
<dbReference type="InterPro" id="IPR002591">
    <property type="entry name" value="Phosphodiest/P_Trfase"/>
</dbReference>
<dbReference type="Gene3D" id="3.40.720.10">
    <property type="entry name" value="Alkaline Phosphatase, subunit A"/>
    <property type="match status" value="1"/>
</dbReference>
<gene>
    <name evidence="1" type="ORF">ADL28_23780</name>
</gene>
<dbReference type="OrthoDB" id="3916054at2"/>
<name>A0A0X3W7I4_STRVO</name>
<organism evidence="1 2">
    <name type="scientific">Streptomyces violaceusniger</name>
    <dbReference type="NCBI Taxonomy" id="68280"/>
    <lineage>
        <taxon>Bacteria</taxon>
        <taxon>Bacillati</taxon>
        <taxon>Actinomycetota</taxon>
        <taxon>Actinomycetes</taxon>
        <taxon>Kitasatosporales</taxon>
        <taxon>Streptomycetaceae</taxon>
        <taxon>Streptomyces</taxon>
        <taxon>Streptomyces violaceusniger group</taxon>
    </lineage>
</organism>
<dbReference type="InterPro" id="IPR017850">
    <property type="entry name" value="Alkaline_phosphatase_core_sf"/>
</dbReference>
<evidence type="ECO:0000313" key="1">
    <source>
        <dbReference type="EMBL" id="KUL52697.1"/>
    </source>
</evidence>